<protein>
    <submittedName>
        <fullName evidence="10">E3 ubiquitin-protein ligase TRIM32-like</fullName>
    </submittedName>
</protein>
<dbReference type="RefSeq" id="XP_006822393.1">
    <property type="nucleotide sequence ID" value="XM_006822330.1"/>
</dbReference>
<dbReference type="InterPro" id="IPR011042">
    <property type="entry name" value="6-blade_b-propeller_TolB-like"/>
</dbReference>
<dbReference type="SUPFAM" id="SSF101898">
    <property type="entry name" value="NHL repeat"/>
    <property type="match status" value="1"/>
</dbReference>
<dbReference type="PANTHER" id="PTHR25462:SF229">
    <property type="entry name" value="TRANSCRIPTION INTERMEDIARY FACTOR 1-BETA"/>
    <property type="match status" value="1"/>
</dbReference>
<dbReference type="SUPFAM" id="SSF57850">
    <property type="entry name" value="RING/U-box"/>
    <property type="match status" value="1"/>
</dbReference>
<dbReference type="Pfam" id="PF01436">
    <property type="entry name" value="NHL"/>
    <property type="match status" value="1"/>
</dbReference>
<feature type="domain" description="B box-type" evidence="8">
    <location>
        <begin position="116"/>
        <end position="154"/>
    </location>
</feature>
<dbReference type="InterPro" id="IPR001841">
    <property type="entry name" value="Znf_RING"/>
</dbReference>
<gene>
    <name evidence="10" type="primary">LOC102805781</name>
</gene>
<dbReference type="Proteomes" id="UP000694865">
    <property type="component" value="Unplaced"/>
</dbReference>
<dbReference type="InterPro" id="IPR018957">
    <property type="entry name" value="Znf_C3HC4_RING-type"/>
</dbReference>
<evidence type="ECO:0000259" key="7">
    <source>
        <dbReference type="PROSITE" id="PS50089"/>
    </source>
</evidence>
<dbReference type="InterPro" id="IPR013083">
    <property type="entry name" value="Znf_RING/FYVE/PHD"/>
</dbReference>
<evidence type="ECO:0000259" key="8">
    <source>
        <dbReference type="PROSITE" id="PS50119"/>
    </source>
</evidence>
<organism evidence="9 10">
    <name type="scientific">Saccoglossus kowalevskii</name>
    <name type="common">Acorn worm</name>
    <dbReference type="NCBI Taxonomy" id="10224"/>
    <lineage>
        <taxon>Eukaryota</taxon>
        <taxon>Metazoa</taxon>
        <taxon>Hemichordata</taxon>
        <taxon>Enteropneusta</taxon>
        <taxon>Harrimaniidae</taxon>
        <taxon>Saccoglossus</taxon>
    </lineage>
</organism>
<dbReference type="PROSITE" id="PS50119">
    <property type="entry name" value="ZF_BBOX"/>
    <property type="match status" value="1"/>
</dbReference>
<feature type="repeat" description="NHL" evidence="6">
    <location>
        <begin position="489"/>
        <end position="535"/>
    </location>
</feature>
<reference evidence="10" key="1">
    <citation type="submission" date="2025-08" db="UniProtKB">
        <authorList>
            <consortium name="RefSeq"/>
        </authorList>
    </citation>
    <scope>IDENTIFICATION</scope>
    <source>
        <tissue evidence="10">Testes</tissue>
    </source>
</reference>
<evidence type="ECO:0000313" key="9">
    <source>
        <dbReference type="Proteomes" id="UP000694865"/>
    </source>
</evidence>
<feature type="domain" description="RING-type" evidence="7">
    <location>
        <begin position="18"/>
        <end position="59"/>
    </location>
</feature>
<evidence type="ECO:0000256" key="6">
    <source>
        <dbReference type="PROSITE-ProRule" id="PRU00504"/>
    </source>
</evidence>
<keyword evidence="4" id="KW-0862">Zinc</keyword>
<dbReference type="InterPro" id="IPR047153">
    <property type="entry name" value="TRIM45/56/19-like"/>
</dbReference>
<evidence type="ECO:0000256" key="4">
    <source>
        <dbReference type="ARBA" id="ARBA00022833"/>
    </source>
</evidence>
<dbReference type="GeneID" id="102805781"/>
<accession>A0ABM0MQV2</accession>
<dbReference type="Gene3D" id="3.30.160.60">
    <property type="entry name" value="Classic Zinc Finger"/>
    <property type="match status" value="1"/>
</dbReference>
<proteinExistence type="predicted"/>
<keyword evidence="9" id="KW-1185">Reference proteome</keyword>
<sequence length="631" mass="71475">MASCSIPLDELDDEFLRCPTCRERFSSPKLLTCQHVFCVQCLEQWISKKSGKLHCPICRTEHKLSSEGVDGLPDSLLTNNLLELVCAHQEIQENCVSTDEPFDVHEQSETSLLSPFCPDHPDNDLDILCETCSRPICQQCAKTTDHNEHDLLNLADACRERRKHLQNVRDKLDANVWRVQQKVSTLGVMVEQLDKDNDIAESQIKGHCDLSIDMIAKYEAKLLDELEDKFQRQLNGLREEEKQAELPGWMAWSEFVDGTISCSNDLDFLRREKTIRQNFDRLEMKMNHDIPTSELSYSLKFHSNDDFLNKFDASNLGTICLEKIHEVVVPVTHGESTRTTVCTPNFRVFLTIDKFWCSYNWTTRSLEYPHALAISPNGTMFVVDSKEHINVFSAKGEFIRHFRPSFTSNKPWPVNTFDITVVNEDELAITDLTSKRVFICSLEGRIKRRCGGSPLRSPVGIAYGKDGKIYVVDNKACRVVVFALSGKCLYYIGHHDSGPGRLKNPQYVAVNSWNHVIVTDTNDTSKNRICVFDSRGEFIYEFGQSSMDDGHILAPRGITCDQQNNIIVSSYRRVLILGPDGTFLGRVDGAEGETIQDPRGIDTVVVNGKLRVVVADNNAGQVKVFEQTNTH</sequence>
<dbReference type="Gene3D" id="2.120.10.30">
    <property type="entry name" value="TolB, C-terminal domain"/>
    <property type="match status" value="2"/>
</dbReference>
<dbReference type="InterPro" id="IPR000315">
    <property type="entry name" value="Znf_B-box"/>
</dbReference>
<evidence type="ECO:0000256" key="5">
    <source>
        <dbReference type="PROSITE-ProRule" id="PRU00024"/>
    </source>
</evidence>
<dbReference type="SUPFAM" id="SSF57845">
    <property type="entry name" value="B-box zinc-binding domain"/>
    <property type="match status" value="1"/>
</dbReference>
<dbReference type="InterPro" id="IPR017907">
    <property type="entry name" value="Znf_RING_CS"/>
</dbReference>
<dbReference type="PROSITE" id="PS50089">
    <property type="entry name" value="ZF_RING_2"/>
    <property type="match status" value="1"/>
</dbReference>
<keyword evidence="1" id="KW-0479">Metal-binding</keyword>
<evidence type="ECO:0000256" key="1">
    <source>
        <dbReference type="ARBA" id="ARBA00022723"/>
    </source>
</evidence>
<keyword evidence="2" id="KW-0677">Repeat</keyword>
<feature type="repeat" description="NHL" evidence="6">
    <location>
        <begin position="444"/>
        <end position="485"/>
    </location>
</feature>
<dbReference type="CDD" id="cd19756">
    <property type="entry name" value="Bbox2"/>
    <property type="match status" value="1"/>
</dbReference>
<dbReference type="Gene3D" id="3.30.40.10">
    <property type="entry name" value="Zinc/RING finger domain, C3HC4 (zinc finger)"/>
    <property type="match status" value="1"/>
</dbReference>
<dbReference type="SMART" id="SM00184">
    <property type="entry name" value="RING"/>
    <property type="match status" value="1"/>
</dbReference>
<dbReference type="Pfam" id="PF00643">
    <property type="entry name" value="zf-B_box"/>
    <property type="match status" value="1"/>
</dbReference>
<dbReference type="PROSITE" id="PS51125">
    <property type="entry name" value="NHL"/>
    <property type="match status" value="2"/>
</dbReference>
<evidence type="ECO:0000256" key="2">
    <source>
        <dbReference type="ARBA" id="ARBA00022737"/>
    </source>
</evidence>
<dbReference type="PANTHER" id="PTHR25462">
    <property type="entry name" value="BONUS, ISOFORM C-RELATED"/>
    <property type="match status" value="1"/>
</dbReference>
<evidence type="ECO:0000256" key="3">
    <source>
        <dbReference type="ARBA" id="ARBA00022771"/>
    </source>
</evidence>
<evidence type="ECO:0000313" key="10">
    <source>
        <dbReference type="RefSeq" id="XP_006822393.1"/>
    </source>
</evidence>
<dbReference type="CDD" id="cd05819">
    <property type="entry name" value="NHL"/>
    <property type="match status" value="1"/>
</dbReference>
<keyword evidence="3 5" id="KW-0863">Zinc-finger</keyword>
<dbReference type="InterPro" id="IPR001258">
    <property type="entry name" value="NHL_repeat"/>
</dbReference>
<dbReference type="Pfam" id="PF00097">
    <property type="entry name" value="zf-C3HC4"/>
    <property type="match status" value="1"/>
</dbReference>
<name>A0ABM0MQV2_SACKO</name>
<dbReference type="PROSITE" id="PS00518">
    <property type="entry name" value="ZF_RING_1"/>
    <property type="match status" value="1"/>
</dbReference>